<evidence type="ECO:0000313" key="4">
    <source>
        <dbReference type="Proteomes" id="UP000002729"/>
    </source>
</evidence>
<sequence length="304" mass="33645">MVARWSALVLASLVAAPTPGRAYGVLYNASAPTVNCNGSPKSGTTLLEYIVYSLYERSGRTSARCDLRNKHSLPAALPPFQDFSSHIDPAFSVLAKCKIRGVQDLWSKACVSRRYVNASELADLRFLVIVRDPRDTTQSWIEWSTHPRPGANPGMHPHFAKWATENAAIISLRYVWAQALGVTNPTMVIFYEDLMADKVAQIFRIASFLDADVGLEDVLAIVNATEPDHMREEGIEVGRGHQKGGIVSKKIGTHHWRSIYDNATVCLATKGLVGRAHPALRLRWLRDHPDDRRFLDDPGASCGD</sequence>
<protein>
    <submittedName>
        <fullName evidence="3">Uncharacterized protein STR1</fullName>
    </submittedName>
</protein>
<dbReference type="SUPFAM" id="SSF52540">
    <property type="entry name" value="P-loop containing nucleoside triphosphate hydrolases"/>
    <property type="match status" value="1"/>
</dbReference>
<reference evidence="3 4" key="1">
    <citation type="journal article" date="2011" name="Proc. Natl. Acad. Sci. U.S.A.">
        <title>Niche of harmful alga Aureococcus anophagefferens revealed through ecogenomics.</title>
        <authorList>
            <person name="Gobler C.J."/>
            <person name="Berry D.L."/>
            <person name="Dyhrman S.T."/>
            <person name="Wilhelm S.W."/>
            <person name="Salamov A."/>
            <person name="Lobanov A.V."/>
            <person name="Zhang Y."/>
            <person name="Collier J.L."/>
            <person name="Wurch L.L."/>
            <person name="Kustka A.B."/>
            <person name="Dill B.D."/>
            <person name="Shah M."/>
            <person name="VerBerkmoes N.C."/>
            <person name="Kuo A."/>
            <person name="Terry A."/>
            <person name="Pangilinan J."/>
            <person name="Lindquist E.A."/>
            <person name="Lucas S."/>
            <person name="Paulsen I.T."/>
            <person name="Hattenrath-Lehmann T.K."/>
            <person name="Talmage S.C."/>
            <person name="Walker E.A."/>
            <person name="Koch F."/>
            <person name="Burson A.M."/>
            <person name="Marcoval M.A."/>
            <person name="Tang Y.Z."/>
            <person name="Lecleir G.R."/>
            <person name="Coyne K.J."/>
            <person name="Berg G.M."/>
            <person name="Bertrand E.M."/>
            <person name="Saito M.A."/>
            <person name="Gladyshev V.N."/>
            <person name="Grigoriev I.V."/>
        </authorList>
    </citation>
    <scope>NUCLEOTIDE SEQUENCE [LARGE SCALE GENOMIC DNA]</scope>
    <source>
        <strain evidence="4">CCMP 1984</strain>
    </source>
</reference>
<dbReference type="InParanoid" id="F0XX21"/>
<dbReference type="GeneID" id="20222999"/>
<dbReference type="GO" id="GO:0008146">
    <property type="term" value="F:sulfotransferase activity"/>
    <property type="evidence" value="ECO:0007669"/>
    <property type="project" value="InterPro"/>
</dbReference>
<dbReference type="AlphaFoldDB" id="F0XX21"/>
<dbReference type="RefSeq" id="XP_009032806.1">
    <property type="nucleotide sequence ID" value="XM_009034558.1"/>
</dbReference>
<evidence type="ECO:0000256" key="1">
    <source>
        <dbReference type="SAM" id="SignalP"/>
    </source>
</evidence>
<accession>F0XX21</accession>
<keyword evidence="4" id="KW-1185">Reference proteome</keyword>
<evidence type="ECO:0000259" key="2">
    <source>
        <dbReference type="Pfam" id="PF00685"/>
    </source>
</evidence>
<feature type="signal peptide" evidence="1">
    <location>
        <begin position="1"/>
        <end position="22"/>
    </location>
</feature>
<organism evidence="4">
    <name type="scientific">Aureococcus anophagefferens</name>
    <name type="common">Harmful bloom alga</name>
    <dbReference type="NCBI Taxonomy" id="44056"/>
    <lineage>
        <taxon>Eukaryota</taxon>
        <taxon>Sar</taxon>
        <taxon>Stramenopiles</taxon>
        <taxon>Ochrophyta</taxon>
        <taxon>Pelagophyceae</taxon>
        <taxon>Pelagomonadales</taxon>
        <taxon>Pelagomonadaceae</taxon>
        <taxon>Aureococcus</taxon>
    </lineage>
</organism>
<dbReference type="Proteomes" id="UP000002729">
    <property type="component" value="Unassembled WGS sequence"/>
</dbReference>
<dbReference type="InterPro" id="IPR027417">
    <property type="entry name" value="P-loop_NTPase"/>
</dbReference>
<dbReference type="Pfam" id="PF00685">
    <property type="entry name" value="Sulfotransfer_1"/>
    <property type="match status" value="1"/>
</dbReference>
<keyword evidence="1" id="KW-0732">Signal</keyword>
<dbReference type="EMBL" id="GL833120">
    <property type="protein sequence ID" value="EGB13215.1"/>
    <property type="molecule type" value="Genomic_DNA"/>
</dbReference>
<proteinExistence type="predicted"/>
<dbReference type="OrthoDB" id="408457at2759"/>
<dbReference type="Gene3D" id="3.40.50.300">
    <property type="entry name" value="P-loop containing nucleotide triphosphate hydrolases"/>
    <property type="match status" value="1"/>
</dbReference>
<dbReference type="InterPro" id="IPR000863">
    <property type="entry name" value="Sulfotransferase_dom"/>
</dbReference>
<name>F0XX21_AURAN</name>
<gene>
    <name evidence="3" type="primary">STR1</name>
    <name evidence="3" type="ORF">AURANDRAFT_60412</name>
</gene>
<evidence type="ECO:0000313" key="3">
    <source>
        <dbReference type="EMBL" id="EGB13215.1"/>
    </source>
</evidence>
<feature type="chain" id="PRO_5003260511" evidence="1">
    <location>
        <begin position="23"/>
        <end position="304"/>
    </location>
</feature>
<dbReference type="KEGG" id="aaf:AURANDRAFT_60412"/>
<feature type="domain" description="Sulfotransferase" evidence="2">
    <location>
        <begin position="38"/>
        <end position="233"/>
    </location>
</feature>